<comment type="caution">
    <text evidence="4">The sequence shown here is derived from an EMBL/GenBank/DDBJ whole genome shotgun (WGS) entry which is preliminary data.</text>
</comment>
<sequence length="265" mass="27431">MSMFAQRPGAGRDEVGEKIASFPTYEQAQKTVSSLIAGEVPARDIAIVGSGLRSIERITGKLGYATAARSGALNGLMLGLLFAFIFVLGTPTVQISAFVGVLLVGMALGMLLSLGTYSIVRRRRDFASVMQVAADHYDVCVAASSVHKARGIVGPTGSQRTVVSRPAPDDAEPPRYGERVAPGTEAPAAPPRPPVSVPVGEAGPPQYGERVPPAGNAPAAPPRAPTPPASSPAPTGEQPPRYGERVTPSSRGDEDADGDSARPTR</sequence>
<dbReference type="EMBL" id="JACHXY010000002">
    <property type="protein sequence ID" value="MBB3158645.1"/>
    <property type="molecule type" value="Genomic_DNA"/>
</dbReference>
<feature type="region of interest" description="Disordered" evidence="1">
    <location>
        <begin position="151"/>
        <end position="265"/>
    </location>
</feature>
<name>A0A7W5CJ52_9MICO</name>
<protein>
    <recommendedName>
        <fullName evidence="3">General stress protein 17M-like domain-containing protein</fullName>
    </recommendedName>
</protein>
<keyword evidence="2" id="KW-0472">Membrane</keyword>
<evidence type="ECO:0000259" key="3">
    <source>
        <dbReference type="Pfam" id="PF11181"/>
    </source>
</evidence>
<evidence type="ECO:0000256" key="2">
    <source>
        <dbReference type="SAM" id="Phobius"/>
    </source>
</evidence>
<dbReference type="InterPro" id="IPR025889">
    <property type="entry name" value="GSP17M-like_dom"/>
</dbReference>
<dbReference type="AlphaFoldDB" id="A0A7W5CJ52"/>
<proteinExistence type="predicted"/>
<evidence type="ECO:0000256" key="1">
    <source>
        <dbReference type="SAM" id="MobiDB-lite"/>
    </source>
</evidence>
<feature type="transmembrane region" description="Helical" evidence="2">
    <location>
        <begin position="71"/>
        <end position="89"/>
    </location>
</feature>
<evidence type="ECO:0000313" key="5">
    <source>
        <dbReference type="Proteomes" id="UP000543579"/>
    </source>
</evidence>
<gene>
    <name evidence="4" type="ORF">FHS07_002341</name>
</gene>
<feature type="domain" description="General stress protein 17M-like" evidence="3">
    <location>
        <begin position="17"/>
        <end position="105"/>
    </location>
</feature>
<organism evidence="4 5">
    <name type="scientific">Microbacterium proteolyticum</name>
    <dbReference type="NCBI Taxonomy" id="1572644"/>
    <lineage>
        <taxon>Bacteria</taxon>
        <taxon>Bacillati</taxon>
        <taxon>Actinomycetota</taxon>
        <taxon>Actinomycetes</taxon>
        <taxon>Micrococcales</taxon>
        <taxon>Microbacteriaceae</taxon>
        <taxon>Microbacterium</taxon>
    </lineage>
</organism>
<dbReference type="RefSeq" id="WP_246383448.1">
    <property type="nucleotide sequence ID" value="NZ_JACHXY010000002.1"/>
</dbReference>
<accession>A0A7W5CJ52</accession>
<reference evidence="4 5" key="1">
    <citation type="submission" date="2020-08" db="EMBL/GenBank/DDBJ databases">
        <title>Genomic Encyclopedia of Type Strains, Phase III (KMG-III): the genomes of soil and plant-associated and newly described type strains.</title>
        <authorList>
            <person name="Whitman W."/>
        </authorList>
    </citation>
    <scope>NUCLEOTIDE SEQUENCE [LARGE SCALE GENOMIC DNA]</scope>
    <source>
        <strain evidence="4 5">CECT 8356</strain>
    </source>
</reference>
<feature type="compositionally biased region" description="Pro residues" evidence="1">
    <location>
        <begin position="219"/>
        <end position="231"/>
    </location>
</feature>
<keyword evidence="2" id="KW-0812">Transmembrane</keyword>
<feature type="transmembrane region" description="Helical" evidence="2">
    <location>
        <begin position="95"/>
        <end position="120"/>
    </location>
</feature>
<dbReference type="Proteomes" id="UP000543579">
    <property type="component" value="Unassembled WGS sequence"/>
</dbReference>
<evidence type="ECO:0000313" key="4">
    <source>
        <dbReference type="EMBL" id="MBB3158645.1"/>
    </source>
</evidence>
<keyword evidence="2" id="KW-1133">Transmembrane helix</keyword>
<dbReference type="Pfam" id="PF11181">
    <property type="entry name" value="YflT"/>
    <property type="match status" value="1"/>
</dbReference>